<dbReference type="GO" id="GO:0004190">
    <property type="term" value="F:aspartic-type endopeptidase activity"/>
    <property type="evidence" value="ECO:0007669"/>
    <property type="project" value="InterPro"/>
</dbReference>
<proteinExistence type="inferred from homology"/>
<dbReference type="InterPro" id="IPR018061">
    <property type="entry name" value="Retropepsins"/>
</dbReference>
<reference evidence="5" key="1">
    <citation type="submission" date="2025-08" db="UniProtKB">
        <authorList>
            <consortium name="Ensembl"/>
        </authorList>
    </citation>
    <scope>IDENTIFICATION</scope>
</reference>
<dbReference type="PANTHER" id="PTHR33064">
    <property type="entry name" value="POL PROTEIN"/>
    <property type="match status" value="1"/>
</dbReference>
<keyword evidence="2" id="KW-0378">Hydrolase</keyword>
<evidence type="ECO:0000259" key="4">
    <source>
        <dbReference type="PROSITE" id="PS50878"/>
    </source>
</evidence>
<dbReference type="InterPro" id="IPR051320">
    <property type="entry name" value="Viral_Replic_Matur_Polypro"/>
</dbReference>
<dbReference type="GO" id="GO:0006508">
    <property type="term" value="P:proteolysis"/>
    <property type="evidence" value="ECO:0007669"/>
    <property type="project" value="InterPro"/>
</dbReference>
<dbReference type="SUPFAM" id="SSF56672">
    <property type="entry name" value="DNA/RNA polymerases"/>
    <property type="match status" value="1"/>
</dbReference>
<dbReference type="Gene3D" id="3.30.70.270">
    <property type="match status" value="1"/>
</dbReference>
<dbReference type="PROSITE" id="PS50175">
    <property type="entry name" value="ASP_PROT_RETROV"/>
    <property type="match status" value="1"/>
</dbReference>
<dbReference type="Gene3D" id="2.40.70.10">
    <property type="entry name" value="Acid Proteases"/>
    <property type="match status" value="1"/>
</dbReference>
<comment type="similarity">
    <text evidence="1">Belongs to the beta type-B retroviral polymerase family. HERV class-II K(HML-2) pol subfamily.</text>
</comment>
<dbReference type="Proteomes" id="UP000694720">
    <property type="component" value="Unplaced"/>
</dbReference>
<dbReference type="Pfam" id="PF00078">
    <property type="entry name" value="RVT_1"/>
    <property type="match status" value="1"/>
</dbReference>
<dbReference type="InterPro" id="IPR043128">
    <property type="entry name" value="Rev_trsase/Diguanyl_cyclase"/>
</dbReference>
<feature type="domain" description="Reverse transcriptase" evidence="4">
    <location>
        <begin position="181"/>
        <end position="374"/>
    </location>
</feature>
<dbReference type="AlphaFoldDB" id="A0A8D1B9M6"/>
<name>A0A8D1B9M6_PIG</name>
<dbReference type="Pfam" id="PF00077">
    <property type="entry name" value="RVP"/>
    <property type="match status" value="1"/>
</dbReference>
<dbReference type="CDD" id="cd03715">
    <property type="entry name" value="RT_ZFREV_like"/>
    <property type="match status" value="1"/>
</dbReference>
<dbReference type="SUPFAM" id="SSF50630">
    <property type="entry name" value="Acid proteases"/>
    <property type="match status" value="1"/>
</dbReference>
<evidence type="ECO:0000313" key="5">
    <source>
        <dbReference type="Ensembl" id="ENSSSCP00035046784.1"/>
    </source>
</evidence>
<protein>
    <recommendedName>
        <fullName evidence="7">Peptidase A2 domain-containing protein</fullName>
    </recommendedName>
</protein>
<evidence type="ECO:0008006" key="7">
    <source>
        <dbReference type="Google" id="ProtNLM"/>
    </source>
</evidence>
<dbReference type="Gene3D" id="3.10.10.10">
    <property type="entry name" value="HIV Type 1 Reverse Transcriptase, subunit A, domain 1"/>
    <property type="match status" value="1"/>
</dbReference>
<evidence type="ECO:0000313" key="6">
    <source>
        <dbReference type="Proteomes" id="UP000694720"/>
    </source>
</evidence>
<evidence type="ECO:0000256" key="2">
    <source>
        <dbReference type="ARBA" id="ARBA00022801"/>
    </source>
</evidence>
<organism evidence="5 6">
    <name type="scientific">Sus scrofa</name>
    <name type="common">Pig</name>
    <dbReference type="NCBI Taxonomy" id="9823"/>
    <lineage>
        <taxon>Eukaryota</taxon>
        <taxon>Metazoa</taxon>
        <taxon>Chordata</taxon>
        <taxon>Craniata</taxon>
        <taxon>Vertebrata</taxon>
        <taxon>Euteleostomi</taxon>
        <taxon>Mammalia</taxon>
        <taxon>Eutheria</taxon>
        <taxon>Laurasiatheria</taxon>
        <taxon>Artiodactyla</taxon>
        <taxon>Suina</taxon>
        <taxon>Suidae</taxon>
        <taxon>Sus</taxon>
    </lineage>
</organism>
<feature type="domain" description="Peptidase A2" evidence="3">
    <location>
        <begin position="1"/>
        <end position="69"/>
    </location>
</feature>
<dbReference type="InterPro" id="IPR021109">
    <property type="entry name" value="Peptidase_aspartic_dom_sf"/>
</dbReference>
<dbReference type="PROSITE" id="PS50878">
    <property type="entry name" value="RT_POL"/>
    <property type="match status" value="1"/>
</dbReference>
<accession>A0A8D1B9M6</accession>
<dbReference type="InterPro" id="IPR043502">
    <property type="entry name" value="DNA/RNA_pol_sf"/>
</dbReference>
<evidence type="ECO:0000259" key="3">
    <source>
        <dbReference type="PROSITE" id="PS50175"/>
    </source>
</evidence>
<dbReference type="PANTHER" id="PTHR33064:SF38">
    <property type="entry name" value="LRRGT00076-LIKE"/>
    <property type="match status" value="1"/>
</dbReference>
<dbReference type="InterPro" id="IPR001995">
    <property type="entry name" value="Peptidase_A2_cat"/>
</dbReference>
<evidence type="ECO:0000256" key="1">
    <source>
        <dbReference type="ARBA" id="ARBA00010879"/>
    </source>
</evidence>
<sequence length="403" mass="44418">MVDTGAELSVVTQPVAPLSGKETTIVGATGNQTHTPFCGPRRCWLGGHEVIHDFLYLPDCPVPLMGRDLLAKMGAQISFSTDGSAQLKLTEPPSPLIMALAVKREEEWRLYSSPSEMGTIPPELETKYPLVWAEGNPPGLAKCHAPVLIDLKPGAQLVKLRQYSIPREARLGIQVHLDRLLQHGLLIKCQSPWNTPLLPVKKPGTQDYRPVQDLRAINEATVTLHPSVPNPYTLLGLIPSTAEWFTCLDLKDAFFCLWVAPASQPLFAFKWENPHTGTKEQLTWTRLPQGFKNSPTLFSGALAADLAEFPGQKLGCVLLQYVDDLLLAGITEAQCLEETRALLSLLMEAGYRVSKKKAQICKKNKSSIWASTSCRADECWGLKESRQFVPFLSLPPAGRFVSS</sequence>
<dbReference type="Ensembl" id="ENSSSCT00035108080.1">
    <property type="protein sequence ID" value="ENSSSCP00035046784.1"/>
    <property type="gene ID" value="ENSSSCG00035079125.1"/>
</dbReference>
<dbReference type="InterPro" id="IPR000477">
    <property type="entry name" value="RT_dom"/>
</dbReference>